<comment type="caution">
    <text evidence="5">The sequence shown here is derived from an EMBL/GenBank/DDBJ whole genome shotgun (WGS) entry which is preliminary data.</text>
</comment>
<dbReference type="InterPro" id="IPR036291">
    <property type="entry name" value="NAD(P)-bd_dom_sf"/>
</dbReference>
<protein>
    <submittedName>
        <fullName evidence="5">Putative dehydrogenase</fullName>
    </submittedName>
</protein>
<gene>
    <name evidence="5" type="ORF">BJ968_000878</name>
</gene>
<name>A0A7Y9ATX7_9ACTN</name>
<dbReference type="Gene3D" id="3.40.50.720">
    <property type="entry name" value="NAD(P)-binding Rossmann-like Domain"/>
    <property type="match status" value="1"/>
</dbReference>
<comment type="similarity">
    <text evidence="1">Belongs to the Gfo/Idh/MocA family.</text>
</comment>
<dbReference type="Pfam" id="PF22725">
    <property type="entry name" value="GFO_IDH_MocA_C3"/>
    <property type="match status" value="1"/>
</dbReference>
<dbReference type="InterPro" id="IPR000683">
    <property type="entry name" value="Gfo/Idh/MocA-like_OxRdtase_N"/>
</dbReference>
<accession>A0A7Y9ATX7</accession>
<feature type="domain" description="Gfo/Idh/MocA-like oxidoreductase N-terminal" evidence="3">
    <location>
        <begin position="7"/>
        <end position="125"/>
    </location>
</feature>
<proteinExistence type="inferred from homology"/>
<keyword evidence="2" id="KW-0560">Oxidoreductase</keyword>
<dbReference type="PANTHER" id="PTHR43708">
    <property type="entry name" value="CONSERVED EXPRESSED OXIDOREDUCTASE (EUROFUNG)"/>
    <property type="match status" value="1"/>
</dbReference>
<evidence type="ECO:0000259" key="3">
    <source>
        <dbReference type="Pfam" id="PF01408"/>
    </source>
</evidence>
<evidence type="ECO:0000313" key="6">
    <source>
        <dbReference type="Proteomes" id="UP000521922"/>
    </source>
</evidence>
<evidence type="ECO:0000256" key="1">
    <source>
        <dbReference type="ARBA" id="ARBA00010928"/>
    </source>
</evidence>
<dbReference type="PANTHER" id="PTHR43708:SF5">
    <property type="entry name" value="CONSERVED EXPRESSED OXIDOREDUCTASE (EUROFUNG)-RELATED"/>
    <property type="match status" value="1"/>
</dbReference>
<feature type="domain" description="GFO/IDH/MocA-like oxidoreductase" evidence="4">
    <location>
        <begin position="135"/>
        <end position="255"/>
    </location>
</feature>
<dbReference type="Pfam" id="PF01408">
    <property type="entry name" value="GFO_IDH_MocA"/>
    <property type="match status" value="1"/>
</dbReference>
<reference evidence="5 6" key="1">
    <citation type="submission" date="2020-07" db="EMBL/GenBank/DDBJ databases">
        <title>Sequencing the genomes of 1000 actinobacteria strains.</title>
        <authorList>
            <person name="Klenk H.-P."/>
        </authorList>
    </citation>
    <scope>NUCLEOTIDE SEQUENCE [LARGE SCALE GENOMIC DNA]</scope>
    <source>
        <strain evidence="5 6">DSM 7487</strain>
    </source>
</reference>
<dbReference type="SUPFAM" id="SSF55347">
    <property type="entry name" value="Glyceraldehyde-3-phosphate dehydrogenase-like, C-terminal domain"/>
    <property type="match status" value="1"/>
</dbReference>
<dbReference type="EMBL" id="JACCBB010000001">
    <property type="protein sequence ID" value="NYD21338.1"/>
    <property type="molecule type" value="Genomic_DNA"/>
</dbReference>
<dbReference type="Gene3D" id="3.30.360.10">
    <property type="entry name" value="Dihydrodipicolinate Reductase, domain 2"/>
    <property type="match status" value="1"/>
</dbReference>
<dbReference type="SUPFAM" id="SSF51735">
    <property type="entry name" value="NAD(P)-binding Rossmann-fold domains"/>
    <property type="match status" value="1"/>
</dbReference>
<evidence type="ECO:0000313" key="5">
    <source>
        <dbReference type="EMBL" id="NYD21338.1"/>
    </source>
</evidence>
<dbReference type="Proteomes" id="UP000521922">
    <property type="component" value="Unassembled WGS sequence"/>
</dbReference>
<dbReference type="GO" id="GO:0016491">
    <property type="term" value="F:oxidoreductase activity"/>
    <property type="evidence" value="ECO:0007669"/>
    <property type="project" value="UniProtKB-KW"/>
</dbReference>
<dbReference type="InterPro" id="IPR051317">
    <property type="entry name" value="Gfo/Idh/MocA_oxidoreduct"/>
</dbReference>
<dbReference type="AlphaFoldDB" id="A0A7Y9ATX7"/>
<dbReference type="RefSeq" id="WP_179749561.1">
    <property type="nucleotide sequence ID" value="NZ_BAAAGN010000006.1"/>
</dbReference>
<dbReference type="GO" id="GO:0000166">
    <property type="term" value="F:nucleotide binding"/>
    <property type="evidence" value="ECO:0007669"/>
    <property type="project" value="InterPro"/>
</dbReference>
<evidence type="ECO:0000256" key="2">
    <source>
        <dbReference type="ARBA" id="ARBA00023002"/>
    </source>
</evidence>
<keyword evidence="6" id="KW-1185">Reference proteome</keyword>
<organism evidence="5 6">
    <name type="scientific">Kineococcus aurantiacus</name>
    <dbReference type="NCBI Taxonomy" id="37633"/>
    <lineage>
        <taxon>Bacteria</taxon>
        <taxon>Bacillati</taxon>
        <taxon>Actinomycetota</taxon>
        <taxon>Actinomycetes</taxon>
        <taxon>Kineosporiales</taxon>
        <taxon>Kineosporiaceae</taxon>
        <taxon>Kineococcus</taxon>
    </lineage>
</organism>
<sequence length="341" mass="35324">MSAPRPLRTAVVGWGTAGAVFHGPLLAADPEFTVDVVVTRDPARAAAARAALPGVAVVTSPGEVLARRDELDLVVASPPATHVDLATRTLQAGLATVVDKPLAVDAAGARKLLDVAAATRTPLTVFQNRRWDGDFLTLRRLLAEGTLGRVHRFASRFTWWEPAGGKAWKMDAPVADGGGILADLGTHLVDQALQLFGPVDSVTAELDRRRPGPGPEDDAFVALHHRSGVRSHLWMSAVAALPGPRFHVLGERGAFAVDGLDPQEAQLAAGLGPGSAGYGVRTAPARGGTVDAPAEVPVAPGDYAAFYRGLAGALLRGGPLPVEAADAVAVLDVLDRVRAAA</sequence>
<dbReference type="InterPro" id="IPR055170">
    <property type="entry name" value="GFO_IDH_MocA-like_dom"/>
</dbReference>
<evidence type="ECO:0000259" key="4">
    <source>
        <dbReference type="Pfam" id="PF22725"/>
    </source>
</evidence>